<proteinExistence type="predicted"/>
<protein>
    <recommendedName>
        <fullName evidence="5">RING-type domain-containing protein</fullName>
    </recommendedName>
</protein>
<dbReference type="SUPFAM" id="SSF57850">
    <property type="entry name" value="RING/U-box"/>
    <property type="match status" value="1"/>
</dbReference>
<evidence type="ECO:0000256" key="2">
    <source>
        <dbReference type="ARBA" id="ARBA00022771"/>
    </source>
</evidence>
<dbReference type="AlphaFoldDB" id="A0AAV9GIF4"/>
<comment type="caution">
    <text evidence="6">The sequence shown here is derived from an EMBL/GenBank/DDBJ whole genome shotgun (WGS) entry which is preliminary data.</text>
</comment>
<dbReference type="SMART" id="SM00184">
    <property type="entry name" value="RING"/>
    <property type="match status" value="1"/>
</dbReference>
<dbReference type="Pfam" id="PF00097">
    <property type="entry name" value="zf-C3HC4"/>
    <property type="match status" value="1"/>
</dbReference>
<dbReference type="PROSITE" id="PS50089">
    <property type="entry name" value="ZF_RING_2"/>
    <property type="match status" value="1"/>
</dbReference>
<dbReference type="Proteomes" id="UP001321760">
    <property type="component" value="Unassembled WGS sequence"/>
</dbReference>
<dbReference type="GO" id="GO:0008270">
    <property type="term" value="F:zinc ion binding"/>
    <property type="evidence" value="ECO:0007669"/>
    <property type="project" value="UniProtKB-KW"/>
</dbReference>
<dbReference type="EMBL" id="MU865946">
    <property type="protein sequence ID" value="KAK4447963.1"/>
    <property type="molecule type" value="Genomic_DNA"/>
</dbReference>
<evidence type="ECO:0000256" key="3">
    <source>
        <dbReference type="ARBA" id="ARBA00022833"/>
    </source>
</evidence>
<name>A0AAV9GIF4_9PEZI</name>
<reference evidence="6" key="2">
    <citation type="submission" date="2023-05" db="EMBL/GenBank/DDBJ databases">
        <authorList>
            <consortium name="Lawrence Berkeley National Laboratory"/>
            <person name="Steindorff A."/>
            <person name="Hensen N."/>
            <person name="Bonometti L."/>
            <person name="Westerberg I."/>
            <person name="Brannstrom I.O."/>
            <person name="Guillou S."/>
            <person name="Cros-Aarteil S."/>
            <person name="Calhoun S."/>
            <person name="Haridas S."/>
            <person name="Kuo A."/>
            <person name="Mondo S."/>
            <person name="Pangilinan J."/>
            <person name="Riley R."/>
            <person name="Labutti K."/>
            <person name="Andreopoulos B."/>
            <person name="Lipzen A."/>
            <person name="Chen C."/>
            <person name="Yanf M."/>
            <person name="Daum C."/>
            <person name="Ng V."/>
            <person name="Clum A."/>
            <person name="Ohm R."/>
            <person name="Martin F."/>
            <person name="Silar P."/>
            <person name="Natvig D."/>
            <person name="Lalanne C."/>
            <person name="Gautier V."/>
            <person name="Ament-Velasquez S.L."/>
            <person name="Kruys A."/>
            <person name="Hutchinson M.I."/>
            <person name="Powell A.J."/>
            <person name="Barry K."/>
            <person name="Miller A.N."/>
            <person name="Grigoriev I.V."/>
            <person name="Debuchy R."/>
            <person name="Gladieux P."/>
            <person name="Thoren M.H."/>
            <person name="Johannesson H."/>
        </authorList>
    </citation>
    <scope>NUCLEOTIDE SEQUENCE</scope>
    <source>
        <strain evidence="6">PSN243</strain>
    </source>
</reference>
<keyword evidence="2 4" id="KW-0863">Zinc-finger</keyword>
<keyword evidence="1" id="KW-0479">Metal-binding</keyword>
<evidence type="ECO:0000313" key="7">
    <source>
        <dbReference type="Proteomes" id="UP001321760"/>
    </source>
</evidence>
<dbReference type="Gene3D" id="3.30.40.10">
    <property type="entry name" value="Zinc/RING finger domain, C3HC4 (zinc finger)"/>
    <property type="match status" value="1"/>
</dbReference>
<evidence type="ECO:0000256" key="1">
    <source>
        <dbReference type="ARBA" id="ARBA00022723"/>
    </source>
</evidence>
<keyword evidence="3" id="KW-0862">Zinc</keyword>
<dbReference type="InterPro" id="IPR018957">
    <property type="entry name" value="Znf_C3HC4_RING-type"/>
</dbReference>
<dbReference type="InterPro" id="IPR013083">
    <property type="entry name" value="Znf_RING/FYVE/PHD"/>
</dbReference>
<evidence type="ECO:0000313" key="6">
    <source>
        <dbReference type="EMBL" id="KAK4447963.1"/>
    </source>
</evidence>
<accession>A0AAV9GIF4</accession>
<sequence length="256" mass="28300">MTQTPQDRTMAQEPEHLSLWHQVKDHIKARSTSPATTPPTSVTCAICLGELNILGLHAAPPSSDTPRSPATLLPCGHMFCVECWGSYGSSGPETVKCPTCRYSLERTCCGGTTEPFNLAHSAAPLCIPASSLDFYLDKVVPKTSPEGWHDYRGYCRPCLELVIERWDITIRWLMDECRDIGVVTCFELINKDPKEMAEAMEESARQMDSMTALIKEDEPAWGCTCVVSECSEFAHRNRAVSARLALPGMSMAKIEV</sequence>
<reference evidence="6" key="1">
    <citation type="journal article" date="2023" name="Mol. Phylogenet. Evol.">
        <title>Genome-scale phylogeny and comparative genomics of the fungal order Sordariales.</title>
        <authorList>
            <person name="Hensen N."/>
            <person name="Bonometti L."/>
            <person name="Westerberg I."/>
            <person name="Brannstrom I.O."/>
            <person name="Guillou S."/>
            <person name="Cros-Aarteil S."/>
            <person name="Calhoun S."/>
            <person name="Haridas S."/>
            <person name="Kuo A."/>
            <person name="Mondo S."/>
            <person name="Pangilinan J."/>
            <person name="Riley R."/>
            <person name="LaButti K."/>
            <person name="Andreopoulos B."/>
            <person name="Lipzen A."/>
            <person name="Chen C."/>
            <person name="Yan M."/>
            <person name="Daum C."/>
            <person name="Ng V."/>
            <person name="Clum A."/>
            <person name="Steindorff A."/>
            <person name="Ohm R.A."/>
            <person name="Martin F."/>
            <person name="Silar P."/>
            <person name="Natvig D.O."/>
            <person name="Lalanne C."/>
            <person name="Gautier V."/>
            <person name="Ament-Velasquez S.L."/>
            <person name="Kruys A."/>
            <person name="Hutchinson M.I."/>
            <person name="Powell A.J."/>
            <person name="Barry K."/>
            <person name="Miller A.N."/>
            <person name="Grigoriev I.V."/>
            <person name="Debuchy R."/>
            <person name="Gladieux P."/>
            <person name="Hiltunen Thoren M."/>
            <person name="Johannesson H."/>
        </authorList>
    </citation>
    <scope>NUCLEOTIDE SEQUENCE</scope>
    <source>
        <strain evidence="6">PSN243</strain>
    </source>
</reference>
<feature type="domain" description="RING-type" evidence="5">
    <location>
        <begin position="44"/>
        <end position="101"/>
    </location>
</feature>
<evidence type="ECO:0000256" key="4">
    <source>
        <dbReference type="PROSITE-ProRule" id="PRU00175"/>
    </source>
</evidence>
<dbReference type="InterPro" id="IPR001841">
    <property type="entry name" value="Znf_RING"/>
</dbReference>
<organism evidence="6 7">
    <name type="scientific">Podospora aff. communis PSN243</name>
    <dbReference type="NCBI Taxonomy" id="3040156"/>
    <lineage>
        <taxon>Eukaryota</taxon>
        <taxon>Fungi</taxon>
        <taxon>Dikarya</taxon>
        <taxon>Ascomycota</taxon>
        <taxon>Pezizomycotina</taxon>
        <taxon>Sordariomycetes</taxon>
        <taxon>Sordariomycetidae</taxon>
        <taxon>Sordariales</taxon>
        <taxon>Podosporaceae</taxon>
        <taxon>Podospora</taxon>
    </lineage>
</organism>
<keyword evidence="7" id="KW-1185">Reference proteome</keyword>
<gene>
    <name evidence="6" type="ORF">QBC34DRAFT_381796</name>
</gene>
<evidence type="ECO:0000259" key="5">
    <source>
        <dbReference type="PROSITE" id="PS50089"/>
    </source>
</evidence>